<evidence type="ECO:0000256" key="1">
    <source>
        <dbReference type="SAM" id="Phobius"/>
    </source>
</evidence>
<dbReference type="InterPro" id="IPR046739">
    <property type="entry name" value="DUF6789"/>
</dbReference>
<evidence type="ECO:0000313" key="2">
    <source>
        <dbReference type="EMBL" id="ANF23822.1"/>
    </source>
</evidence>
<dbReference type="EMBL" id="CP015641">
    <property type="protein sequence ID" value="ANF23822.1"/>
    <property type="molecule type" value="Genomic_DNA"/>
</dbReference>
<feature type="transmembrane region" description="Helical" evidence="1">
    <location>
        <begin position="51"/>
        <end position="77"/>
    </location>
</feature>
<dbReference type="Proteomes" id="UP000077787">
    <property type="component" value="Chromosome"/>
</dbReference>
<keyword evidence="1" id="KW-0472">Membrane</keyword>
<evidence type="ECO:0000313" key="3">
    <source>
        <dbReference type="Proteomes" id="UP000077787"/>
    </source>
</evidence>
<protein>
    <recommendedName>
        <fullName evidence="4">DUF1440 domain-containing protein</fullName>
    </recommendedName>
</protein>
<dbReference type="Pfam" id="PF20587">
    <property type="entry name" value="DUF6789"/>
    <property type="match status" value="1"/>
</dbReference>
<feature type="transmembrane region" description="Helical" evidence="1">
    <location>
        <begin position="12"/>
        <end position="31"/>
    </location>
</feature>
<organism evidence="2 3">
    <name type="scientific">Stutzerimonas stutzeri</name>
    <name type="common">Pseudomonas stutzeri</name>
    <dbReference type="NCBI Taxonomy" id="316"/>
    <lineage>
        <taxon>Bacteria</taxon>
        <taxon>Pseudomonadati</taxon>
        <taxon>Pseudomonadota</taxon>
        <taxon>Gammaproteobacteria</taxon>
        <taxon>Pseudomonadales</taxon>
        <taxon>Pseudomonadaceae</taxon>
        <taxon>Stutzerimonas</taxon>
    </lineage>
</organism>
<sequence length="154" mass="16473">MNARAEQHRSVPKAFVAGFIATLVLSMMMVVKSMFGLMPQLDVIAMLSGMLGVSLVGAWVVHFLVGTVGYGIAIALLSRTRPSPEVVSGLILSVIGWLIMMLGMMPMAGKGLFGMQIGIMAPLMTLMLHLIFGAILGWVYGKMTGHQSAPSHTR</sequence>
<reference evidence="2 3" key="1">
    <citation type="submission" date="2016-05" db="EMBL/GenBank/DDBJ databases">
        <title>Genome sequence of Pseudomonas stutzeri 273 and identification of the exopolysaccharide biosynthesis locus.</title>
        <authorList>
            <person name="Wu S."/>
            <person name="Sun C."/>
        </authorList>
    </citation>
    <scope>NUCLEOTIDE SEQUENCE [LARGE SCALE GENOMIC DNA]</scope>
    <source>
        <strain evidence="2 3">273</strain>
    </source>
</reference>
<feature type="transmembrane region" description="Helical" evidence="1">
    <location>
        <begin position="89"/>
        <end position="107"/>
    </location>
</feature>
<dbReference type="RefSeq" id="WP_064480362.1">
    <property type="nucleotide sequence ID" value="NZ_CP015641.1"/>
</dbReference>
<evidence type="ECO:0008006" key="4">
    <source>
        <dbReference type="Google" id="ProtNLM"/>
    </source>
</evidence>
<keyword evidence="1" id="KW-0812">Transmembrane</keyword>
<dbReference type="AlphaFoldDB" id="A0A172WK30"/>
<proteinExistence type="predicted"/>
<keyword evidence="1" id="KW-1133">Transmembrane helix</keyword>
<dbReference type="OrthoDB" id="9814048at2"/>
<feature type="transmembrane region" description="Helical" evidence="1">
    <location>
        <begin position="119"/>
        <end position="140"/>
    </location>
</feature>
<name>A0A172WK30_STUST</name>
<gene>
    <name evidence="2" type="ORF">PS273GM_01025</name>
</gene>
<accession>A0A172WK30</accession>